<evidence type="ECO:0008006" key="3">
    <source>
        <dbReference type="Google" id="ProtNLM"/>
    </source>
</evidence>
<dbReference type="AlphaFoldDB" id="A0A1X7TET2"/>
<evidence type="ECO:0000313" key="2">
    <source>
        <dbReference type="EnsemblMetazoa" id="Aqu2.1.12877_001"/>
    </source>
</evidence>
<name>A0A1X7TET2_AMPQE</name>
<organism evidence="2">
    <name type="scientific">Amphimedon queenslandica</name>
    <name type="common">Sponge</name>
    <dbReference type="NCBI Taxonomy" id="400682"/>
    <lineage>
        <taxon>Eukaryota</taxon>
        <taxon>Metazoa</taxon>
        <taxon>Porifera</taxon>
        <taxon>Demospongiae</taxon>
        <taxon>Heteroscleromorpha</taxon>
        <taxon>Haplosclerida</taxon>
        <taxon>Niphatidae</taxon>
        <taxon>Amphimedon</taxon>
    </lineage>
</organism>
<sequence>MCGRQYHWILDILEWMCLALVQNIPSILKKLNAGAFLQYKARRPMLLKQVRSFIGESVKSLNIKAGTCL</sequence>
<feature type="signal peptide" evidence="1">
    <location>
        <begin position="1"/>
        <end position="21"/>
    </location>
</feature>
<dbReference type="InParanoid" id="A0A1X7TET2"/>
<dbReference type="EnsemblMetazoa" id="Aqu2.1.12877_001">
    <property type="protein sequence ID" value="Aqu2.1.12877_001"/>
    <property type="gene ID" value="Aqu2.1.12877"/>
</dbReference>
<protein>
    <recommendedName>
        <fullName evidence="3">Transposase DDE domain-containing protein</fullName>
    </recommendedName>
</protein>
<reference evidence="2" key="1">
    <citation type="submission" date="2017-05" db="UniProtKB">
        <authorList>
            <consortium name="EnsemblMetazoa"/>
        </authorList>
    </citation>
    <scope>IDENTIFICATION</scope>
</reference>
<proteinExistence type="predicted"/>
<evidence type="ECO:0000256" key="1">
    <source>
        <dbReference type="SAM" id="SignalP"/>
    </source>
</evidence>
<accession>A0A1X7TET2</accession>
<keyword evidence="1" id="KW-0732">Signal</keyword>
<feature type="chain" id="PRO_5012010606" description="Transposase DDE domain-containing protein" evidence="1">
    <location>
        <begin position="22"/>
        <end position="69"/>
    </location>
</feature>